<reference evidence="1" key="1">
    <citation type="journal article" date="2015" name="Nature">
        <title>Complex archaea that bridge the gap between prokaryotes and eukaryotes.</title>
        <authorList>
            <person name="Spang A."/>
            <person name="Saw J.H."/>
            <person name="Jorgensen S.L."/>
            <person name="Zaremba-Niedzwiedzka K."/>
            <person name="Martijn J."/>
            <person name="Lind A.E."/>
            <person name="van Eijk R."/>
            <person name="Schleper C."/>
            <person name="Guy L."/>
            <person name="Ettema T.J."/>
        </authorList>
    </citation>
    <scope>NUCLEOTIDE SEQUENCE</scope>
</reference>
<accession>A0A0F9GEH9</accession>
<organism evidence="1">
    <name type="scientific">marine sediment metagenome</name>
    <dbReference type="NCBI Taxonomy" id="412755"/>
    <lineage>
        <taxon>unclassified sequences</taxon>
        <taxon>metagenomes</taxon>
        <taxon>ecological metagenomes</taxon>
    </lineage>
</organism>
<comment type="caution">
    <text evidence="1">The sequence shown here is derived from an EMBL/GenBank/DDBJ whole genome shotgun (WGS) entry which is preliminary data.</text>
</comment>
<feature type="non-terminal residue" evidence="1">
    <location>
        <position position="1"/>
    </location>
</feature>
<evidence type="ECO:0000313" key="1">
    <source>
        <dbReference type="EMBL" id="KKL61592.1"/>
    </source>
</evidence>
<protein>
    <submittedName>
        <fullName evidence="1">Uncharacterized protein</fullName>
    </submittedName>
</protein>
<name>A0A0F9GEH9_9ZZZZ</name>
<gene>
    <name evidence="1" type="ORF">LCGC14_2193750</name>
</gene>
<dbReference type="EMBL" id="LAZR01028773">
    <property type="protein sequence ID" value="KKL61592.1"/>
    <property type="molecule type" value="Genomic_DNA"/>
</dbReference>
<sequence>LRGQHPGLSAGVGVTTTDHALLANLTFASAGHTGFQAQGDVLDDLNILGVNAADSEFLVGTAAGALAWESGATARTSLGLAIGADVLAYDVGLQNLAGVAMVADRYYYTSADNVHVAGTVTAAGRAILDDANAAAQATTLGLGTGDSPVFAGLVVNGDAFVSADLYFDADGDIGWYTGASGTGTRTAEIDYEPVAGVFIIDPDIVGGAGVVNFAGATIEATTIECTSVESTGGALNIDAVVDSDVIITTSGTGVIDLVGNIEQSGGSRTIFFAEHPATAAARVGSRFVYEGDSAADSQMSILSTGADGVGSGGGLIIAQHDGTYIGSGHRMGYMLFGGGISGSNVGLNCGIVAYTTEPWDASGRGSEFQFQATPNNSTSRVTIMSVHGTGIDIDTGIINYKGTMGNGTDDPTTDAPTDWVEVEINGTTRYLPAYT</sequence>
<proteinExistence type="predicted"/>
<dbReference type="AlphaFoldDB" id="A0A0F9GEH9"/>